<comment type="caution">
    <text evidence="2">The sequence shown here is derived from an EMBL/GenBank/DDBJ whole genome shotgun (WGS) entry which is preliminary data.</text>
</comment>
<organism evidence="2 3">
    <name type="scientific">Brassica cretica</name>
    <name type="common">Mustard</name>
    <dbReference type="NCBI Taxonomy" id="69181"/>
    <lineage>
        <taxon>Eukaryota</taxon>
        <taxon>Viridiplantae</taxon>
        <taxon>Streptophyta</taxon>
        <taxon>Embryophyta</taxon>
        <taxon>Tracheophyta</taxon>
        <taxon>Spermatophyta</taxon>
        <taxon>Magnoliopsida</taxon>
        <taxon>eudicotyledons</taxon>
        <taxon>Gunneridae</taxon>
        <taxon>Pentapetalae</taxon>
        <taxon>rosids</taxon>
        <taxon>malvids</taxon>
        <taxon>Brassicales</taxon>
        <taxon>Brassicaceae</taxon>
        <taxon>Brassiceae</taxon>
        <taxon>Brassica</taxon>
    </lineage>
</organism>
<keyword evidence="3" id="KW-1185">Reference proteome</keyword>
<reference evidence="2 3" key="1">
    <citation type="journal article" date="2020" name="BMC Genomics">
        <title>Intraspecific diversification of the crop wild relative Brassica cretica Lam. using demographic model selection.</title>
        <authorList>
            <person name="Kioukis A."/>
            <person name="Michalopoulou V.A."/>
            <person name="Briers L."/>
            <person name="Pirintsos S."/>
            <person name="Studholme D.J."/>
            <person name="Pavlidis P."/>
            <person name="Sarris P.F."/>
        </authorList>
    </citation>
    <scope>NUCLEOTIDE SEQUENCE [LARGE SCALE GENOMIC DNA]</scope>
    <source>
        <strain evidence="3">cv. PFS-1207/04</strain>
    </source>
</reference>
<proteinExistence type="predicted"/>
<sequence length="98" mass="10663">MSIFFFAVHLDLIYPFQSKKLEWIGLVQSRTEEPYSVKPLDLVAVDSSSSSFRNSSIHGELAPSPSSVAPSPSSHLSSLTSSSSSSSSSYALRFIDFN</sequence>
<evidence type="ECO:0000256" key="1">
    <source>
        <dbReference type="SAM" id="MobiDB-lite"/>
    </source>
</evidence>
<protein>
    <submittedName>
        <fullName evidence="2">Uncharacterized protein</fullName>
    </submittedName>
</protein>
<gene>
    <name evidence="2" type="ORF">DY000_02039991</name>
</gene>
<feature type="region of interest" description="Disordered" evidence="1">
    <location>
        <begin position="50"/>
        <end position="89"/>
    </location>
</feature>
<dbReference type="Proteomes" id="UP000266723">
    <property type="component" value="Unassembled WGS sequence"/>
</dbReference>
<accession>A0ABQ7BHM2</accession>
<name>A0ABQ7BHM2_BRACR</name>
<evidence type="ECO:0000313" key="3">
    <source>
        <dbReference type="Proteomes" id="UP000266723"/>
    </source>
</evidence>
<evidence type="ECO:0000313" key="2">
    <source>
        <dbReference type="EMBL" id="KAF3531832.1"/>
    </source>
</evidence>
<dbReference type="EMBL" id="QGKV02001507">
    <property type="protein sequence ID" value="KAF3531832.1"/>
    <property type="molecule type" value="Genomic_DNA"/>
</dbReference>